<sequence>RTGPSCSSTTRASPPTPPTSARTTHPTTCPSGTGT</sequence>
<dbReference type="EMBL" id="BCSZ01000080">
    <property type="protein sequence ID" value="GAT06517.1"/>
    <property type="molecule type" value="Genomic_DNA"/>
</dbReference>
<feature type="non-terminal residue" evidence="3">
    <location>
        <position position="35"/>
    </location>
</feature>
<evidence type="ECO:0000256" key="1">
    <source>
        <dbReference type="SAM" id="MobiDB-lite"/>
    </source>
</evidence>
<evidence type="ECO:0000313" key="2">
    <source>
        <dbReference type="EMBL" id="GAT06068.1"/>
    </source>
</evidence>
<evidence type="ECO:0000313" key="3">
    <source>
        <dbReference type="EMBL" id="GAT06517.1"/>
    </source>
</evidence>
<reference evidence="3 4" key="1">
    <citation type="journal article" date="2016" name="Genome Announc.">
        <title>Draft Genome Sequences of Five Rapidly Growing Mycobacterium Species, M. thermoresistibile, M. fortuitum subsp. acetamidolyticum, M. canariasense, M. brisbanense, and M. novocastrense.</title>
        <authorList>
            <person name="Katahira K."/>
            <person name="Ogura Y."/>
            <person name="Gotoh Y."/>
            <person name="Hayashi T."/>
        </authorList>
    </citation>
    <scope>NUCLEOTIDE SEQUENCE [LARGE SCALE GENOMIC DNA]</scope>
    <source>
        <strain evidence="3 4">JCM6368</strain>
    </source>
</reference>
<organism evidence="3 4">
    <name type="scientific">Mycolicibacterium fortuitum subsp. acetamidolyticum</name>
    <dbReference type="NCBI Taxonomy" id="144550"/>
    <lineage>
        <taxon>Bacteria</taxon>
        <taxon>Bacillati</taxon>
        <taxon>Actinomycetota</taxon>
        <taxon>Actinomycetes</taxon>
        <taxon>Mycobacteriales</taxon>
        <taxon>Mycobacteriaceae</taxon>
        <taxon>Mycolicibacterium</taxon>
    </lineage>
</organism>
<feature type="region of interest" description="Disordered" evidence="1">
    <location>
        <begin position="1"/>
        <end position="35"/>
    </location>
</feature>
<feature type="non-terminal residue" evidence="3">
    <location>
        <position position="1"/>
    </location>
</feature>
<protein>
    <submittedName>
        <fullName evidence="3">Uncharacterized protein</fullName>
    </submittedName>
</protein>
<accession>A0A100WY42</accession>
<comment type="caution">
    <text evidence="3">The sequence shown here is derived from an EMBL/GenBank/DDBJ whole genome shotgun (WGS) entry which is preliminary data.</text>
</comment>
<name>A0A100WY42_MYCFO</name>
<gene>
    <name evidence="2" type="ORF">RMCFA_6179</name>
    <name evidence="3" type="ORF">RMCFA_6628</name>
</gene>
<dbReference type="EMBL" id="BCSZ01000066">
    <property type="protein sequence ID" value="GAT06068.1"/>
    <property type="molecule type" value="Genomic_DNA"/>
</dbReference>
<dbReference type="AlphaFoldDB" id="A0A100WY42"/>
<dbReference type="Proteomes" id="UP000069705">
    <property type="component" value="Unassembled WGS sequence"/>
</dbReference>
<evidence type="ECO:0000313" key="4">
    <source>
        <dbReference type="Proteomes" id="UP000069705"/>
    </source>
</evidence>
<proteinExistence type="predicted"/>
<reference evidence="4" key="2">
    <citation type="submission" date="2016-02" db="EMBL/GenBank/DDBJ databases">
        <title>Draft genome sequence of five rapidly growing Mycobacterium species.</title>
        <authorList>
            <person name="Katahira K."/>
            <person name="Gotou Y."/>
            <person name="Iida K."/>
            <person name="Ogura Y."/>
            <person name="Hayashi T."/>
        </authorList>
    </citation>
    <scope>NUCLEOTIDE SEQUENCE [LARGE SCALE GENOMIC DNA]</scope>
    <source>
        <strain evidence="4">JCM6368</strain>
    </source>
</reference>